<dbReference type="PANTHER" id="PTHR36974">
    <property type="entry name" value="MEMBRANE PROTEIN-RELATED"/>
    <property type="match status" value="1"/>
</dbReference>
<organism evidence="7 8">
    <name type="scientific">Pseudonocardia parietis</name>
    <dbReference type="NCBI Taxonomy" id="570936"/>
    <lineage>
        <taxon>Bacteria</taxon>
        <taxon>Bacillati</taxon>
        <taxon>Actinomycetota</taxon>
        <taxon>Actinomycetes</taxon>
        <taxon>Pseudonocardiales</taxon>
        <taxon>Pseudonocardiaceae</taxon>
        <taxon>Pseudonocardia</taxon>
    </lineage>
</organism>
<keyword evidence="2 6" id="KW-0812">Transmembrane</keyword>
<feature type="transmembrane region" description="Helical" evidence="6">
    <location>
        <begin position="92"/>
        <end position="112"/>
    </location>
</feature>
<gene>
    <name evidence="7" type="ORF">JOF36_002948</name>
</gene>
<proteinExistence type="predicted"/>
<feature type="transmembrane region" description="Helical" evidence="6">
    <location>
        <begin position="68"/>
        <end position="85"/>
    </location>
</feature>
<name>A0ABS4VTK6_9PSEU</name>
<comment type="caution">
    <text evidence="7">The sequence shown here is derived from an EMBL/GenBank/DDBJ whole genome shotgun (WGS) entry which is preliminary data.</text>
</comment>
<evidence type="ECO:0000313" key="7">
    <source>
        <dbReference type="EMBL" id="MBP2367252.1"/>
    </source>
</evidence>
<comment type="subcellular location">
    <subcellularLocation>
        <location evidence="1">Membrane</location>
        <topology evidence="1">Multi-pass membrane protein</topology>
    </subcellularLocation>
</comment>
<dbReference type="PANTHER" id="PTHR36974:SF1">
    <property type="entry name" value="DOXX FAMILY MEMBRANE PROTEIN"/>
    <property type="match status" value="1"/>
</dbReference>
<keyword evidence="4 6" id="KW-0472">Membrane</keyword>
<dbReference type="Proteomes" id="UP001519295">
    <property type="component" value="Unassembled WGS sequence"/>
</dbReference>
<reference evidence="7 8" key="1">
    <citation type="submission" date="2021-03" db="EMBL/GenBank/DDBJ databases">
        <title>Sequencing the genomes of 1000 actinobacteria strains.</title>
        <authorList>
            <person name="Klenk H.-P."/>
        </authorList>
    </citation>
    <scope>NUCLEOTIDE SEQUENCE [LARGE SCALE GENOMIC DNA]</scope>
    <source>
        <strain evidence="7 8">DSM 45256</strain>
    </source>
</reference>
<evidence type="ECO:0000256" key="3">
    <source>
        <dbReference type="ARBA" id="ARBA00022989"/>
    </source>
</evidence>
<evidence type="ECO:0000256" key="5">
    <source>
        <dbReference type="SAM" id="MobiDB-lite"/>
    </source>
</evidence>
<evidence type="ECO:0000256" key="1">
    <source>
        <dbReference type="ARBA" id="ARBA00004141"/>
    </source>
</evidence>
<dbReference type="EMBL" id="JAGINU010000001">
    <property type="protein sequence ID" value="MBP2367252.1"/>
    <property type="molecule type" value="Genomic_DNA"/>
</dbReference>
<feature type="region of interest" description="Disordered" evidence="5">
    <location>
        <begin position="147"/>
        <end position="167"/>
    </location>
</feature>
<evidence type="ECO:0000256" key="2">
    <source>
        <dbReference type="ARBA" id="ARBA00022692"/>
    </source>
</evidence>
<evidence type="ECO:0000256" key="4">
    <source>
        <dbReference type="ARBA" id="ARBA00023136"/>
    </source>
</evidence>
<feature type="transmembrane region" description="Helical" evidence="6">
    <location>
        <begin position="124"/>
        <end position="142"/>
    </location>
</feature>
<accession>A0ABS4VTK6</accession>
<protein>
    <submittedName>
        <fullName evidence="7">Membrane protein</fullName>
    </submittedName>
</protein>
<evidence type="ECO:0000313" key="8">
    <source>
        <dbReference type="Proteomes" id="UP001519295"/>
    </source>
</evidence>
<dbReference type="Pfam" id="PF07681">
    <property type="entry name" value="DoxX"/>
    <property type="match status" value="1"/>
</dbReference>
<keyword evidence="3 6" id="KW-1133">Transmembrane helix</keyword>
<dbReference type="RefSeq" id="WP_210027372.1">
    <property type="nucleotide sequence ID" value="NZ_JAGINU010000001.1"/>
</dbReference>
<keyword evidence="8" id="KW-1185">Reference proteome</keyword>
<sequence>MMPLMMLVLVTVVTVVVGVVRGSRWRHPAEALRVGLAAMFAMTGVSHFVGMRETMVEMVPPWLPAPELLVTATGVLEIVGALALLHPRTARWSAAGLTVLLVVMFPANVHLALTGADLPWDDQLVPRTVLQLVFLAATVTVFRGGPSRAGSRDADADATSVRGTQLT</sequence>
<dbReference type="InterPro" id="IPR032808">
    <property type="entry name" value="DoxX"/>
</dbReference>
<evidence type="ECO:0000256" key="6">
    <source>
        <dbReference type="SAM" id="Phobius"/>
    </source>
</evidence>